<name>A0AA40CHH6_9PEZI</name>
<organism evidence="8 9">
    <name type="scientific">Cercophora newfieldiana</name>
    <dbReference type="NCBI Taxonomy" id="92897"/>
    <lineage>
        <taxon>Eukaryota</taxon>
        <taxon>Fungi</taxon>
        <taxon>Dikarya</taxon>
        <taxon>Ascomycota</taxon>
        <taxon>Pezizomycotina</taxon>
        <taxon>Sordariomycetes</taxon>
        <taxon>Sordariomycetidae</taxon>
        <taxon>Sordariales</taxon>
        <taxon>Lasiosphaeriaceae</taxon>
        <taxon>Cercophora</taxon>
    </lineage>
</organism>
<keyword evidence="5" id="KW-0812">Transmembrane</keyword>
<dbReference type="Proteomes" id="UP001174936">
    <property type="component" value="Unassembled WGS sequence"/>
</dbReference>
<sequence>MPATPSEIAIFDFSPENLMIRRYDNDTLKYFTDEPQPRWAKCRWISVNGLSWDVIQVIAREYRLDRLGVQYMLDTRSRTKAEMFPNHSLLILTLQKLVFMSSDEDDQSSQGSETLSSSQVQRALQWLRALLSWKRRPDNGPDIEKGEYSRTLQGYYTGSHDPRTVLLEKYSPLKREFVVLCEQVSIFIIDSNVVISFFENSAQDIEPQIIERIVTPGTVLRESCDASVLAQAIIGSVVDLAIPVEAAYRDVIGDLELDVLTGPTLEDTKSLYLVVSEISRLLNFITPIVPLVNNLRDHHSTTVNKKSAGSEQVPPTKQKESMYIASIVDRCISLTASLNQLNSSANAMIELIFNTLAAYQNRTMKQLTVATIIFLPLTFITAYFGQEFQPFDDLELGISHL</sequence>
<comment type="similarity">
    <text evidence="2">Belongs to the CorA metal ion transporter (MIT) (TC 1.A.35) family.</text>
</comment>
<evidence type="ECO:0000256" key="1">
    <source>
        <dbReference type="ARBA" id="ARBA00004651"/>
    </source>
</evidence>
<evidence type="ECO:0000256" key="3">
    <source>
        <dbReference type="ARBA" id="ARBA00022448"/>
    </source>
</evidence>
<keyword evidence="7" id="KW-0472">Membrane</keyword>
<evidence type="ECO:0000313" key="9">
    <source>
        <dbReference type="Proteomes" id="UP001174936"/>
    </source>
</evidence>
<dbReference type="PANTHER" id="PTHR46494">
    <property type="entry name" value="CORA FAMILY METAL ION TRANSPORTER (EUROFUNG)"/>
    <property type="match status" value="1"/>
</dbReference>
<protein>
    <submittedName>
        <fullName evidence="8">Uncharacterized protein</fullName>
    </submittedName>
</protein>
<gene>
    <name evidence="8" type="ORF">B0T16DRAFT_338648</name>
</gene>
<dbReference type="InterPro" id="IPR045861">
    <property type="entry name" value="CorA_cytoplasmic_dom"/>
</dbReference>
<keyword evidence="4" id="KW-1003">Cell membrane</keyword>
<comment type="subcellular location">
    <subcellularLocation>
        <location evidence="1">Cell membrane</location>
        <topology evidence="1">Multi-pass membrane protein</topology>
    </subcellularLocation>
</comment>
<evidence type="ECO:0000256" key="4">
    <source>
        <dbReference type="ARBA" id="ARBA00022475"/>
    </source>
</evidence>
<dbReference type="EMBL" id="JAULSV010000007">
    <property type="protein sequence ID" value="KAK0638632.1"/>
    <property type="molecule type" value="Genomic_DNA"/>
</dbReference>
<evidence type="ECO:0000256" key="6">
    <source>
        <dbReference type="ARBA" id="ARBA00022989"/>
    </source>
</evidence>
<dbReference type="GO" id="GO:0005886">
    <property type="term" value="C:plasma membrane"/>
    <property type="evidence" value="ECO:0007669"/>
    <property type="project" value="UniProtKB-SubCell"/>
</dbReference>
<evidence type="ECO:0000256" key="7">
    <source>
        <dbReference type="ARBA" id="ARBA00023136"/>
    </source>
</evidence>
<dbReference type="SUPFAM" id="SSF143865">
    <property type="entry name" value="CorA soluble domain-like"/>
    <property type="match status" value="1"/>
</dbReference>
<evidence type="ECO:0000313" key="8">
    <source>
        <dbReference type="EMBL" id="KAK0638632.1"/>
    </source>
</evidence>
<dbReference type="Gene3D" id="3.30.460.20">
    <property type="entry name" value="CorA soluble domain-like"/>
    <property type="match status" value="1"/>
</dbReference>
<dbReference type="Pfam" id="PF01544">
    <property type="entry name" value="CorA"/>
    <property type="match status" value="1"/>
</dbReference>
<keyword evidence="6" id="KW-1133">Transmembrane helix</keyword>
<dbReference type="Gene3D" id="1.20.58.340">
    <property type="entry name" value="Magnesium transport protein CorA, transmembrane region"/>
    <property type="match status" value="2"/>
</dbReference>
<dbReference type="GO" id="GO:0015095">
    <property type="term" value="F:magnesium ion transmembrane transporter activity"/>
    <property type="evidence" value="ECO:0007669"/>
    <property type="project" value="TreeGrafter"/>
</dbReference>
<evidence type="ECO:0000256" key="5">
    <source>
        <dbReference type="ARBA" id="ARBA00022692"/>
    </source>
</evidence>
<proteinExistence type="inferred from homology"/>
<reference evidence="8" key="1">
    <citation type="submission" date="2023-06" db="EMBL/GenBank/DDBJ databases">
        <title>Genome-scale phylogeny and comparative genomics of the fungal order Sordariales.</title>
        <authorList>
            <consortium name="Lawrence Berkeley National Laboratory"/>
            <person name="Hensen N."/>
            <person name="Bonometti L."/>
            <person name="Westerberg I."/>
            <person name="Brannstrom I.O."/>
            <person name="Guillou S."/>
            <person name="Cros-Aarteil S."/>
            <person name="Calhoun S."/>
            <person name="Haridas S."/>
            <person name="Kuo A."/>
            <person name="Mondo S."/>
            <person name="Pangilinan J."/>
            <person name="Riley R."/>
            <person name="Labutti K."/>
            <person name="Andreopoulos B."/>
            <person name="Lipzen A."/>
            <person name="Chen C."/>
            <person name="Yanf M."/>
            <person name="Daum C."/>
            <person name="Ng V."/>
            <person name="Clum A."/>
            <person name="Steindorff A."/>
            <person name="Ohm R."/>
            <person name="Martin F."/>
            <person name="Silar P."/>
            <person name="Natvig D."/>
            <person name="Lalanne C."/>
            <person name="Gautier V."/>
            <person name="Ament-Velasquez S.L."/>
            <person name="Kruys A."/>
            <person name="Hutchinson M.I."/>
            <person name="Powell A.J."/>
            <person name="Barry K."/>
            <person name="Miller A.N."/>
            <person name="Grigoriev I.V."/>
            <person name="Debuchy R."/>
            <person name="Gladieux P."/>
            <person name="Thoren M.H."/>
            <person name="Johannesson H."/>
        </authorList>
    </citation>
    <scope>NUCLEOTIDE SEQUENCE</scope>
    <source>
        <strain evidence="8">SMH2532-1</strain>
    </source>
</reference>
<dbReference type="AlphaFoldDB" id="A0AA40CHH6"/>
<accession>A0AA40CHH6</accession>
<dbReference type="SUPFAM" id="SSF144083">
    <property type="entry name" value="Magnesium transport protein CorA, transmembrane region"/>
    <property type="match status" value="1"/>
</dbReference>
<keyword evidence="9" id="KW-1185">Reference proteome</keyword>
<dbReference type="InterPro" id="IPR002523">
    <property type="entry name" value="MgTranspt_CorA/ZnTranspt_ZntB"/>
</dbReference>
<dbReference type="GO" id="GO:0000287">
    <property type="term" value="F:magnesium ion binding"/>
    <property type="evidence" value="ECO:0007669"/>
    <property type="project" value="TreeGrafter"/>
</dbReference>
<dbReference type="PANTHER" id="PTHR46494:SF1">
    <property type="entry name" value="CORA FAMILY METAL ION TRANSPORTER (EUROFUNG)"/>
    <property type="match status" value="1"/>
</dbReference>
<dbReference type="InterPro" id="IPR045863">
    <property type="entry name" value="CorA_TM1_TM2"/>
</dbReference>
<evidence type="ECO:0000256" key="2">
    <source>
        <dbReference type="ARBA" id="ARBA00009765"/>
    </source>
</evidence>
<keyword evidence="3" id="KW-0813">Transport</keyword>
<dbReference type="GO" id="GO:0050897">
    <property type="term" value="F:cobalt ion binding"/>
    <property type="evidence" value="ECO:0007669"/>
    <property type="project" value="TreeGrafter"/>
</dbReference>
<comment type="caution">
    <text evidence="8">The sequence shown here is derived from an EMBL/GenBank/DDBJ whole genome shotgun (WGS) entry which is preliminary data.</text>
</comment>
<dbReference type="GO" id="GO:0015087">
    <property type="term" value="F:cobalt ion transmembrane transporter activity"/>
    <property type="evidence" value="ECO:0007669"/>
    <property type="project" value="TreeGrafter"/>
</dbReference>